<protein>
    <submittedName>
        <fullName evidence="2">Uncharacterized protein LOC101514437</fullName>
    </submittedName>
</protein>
<dbReference type="Gene3D" id="1.20.140.40">
    <property type="entry name" value="Invertase/pectin methylesterase inhibitor family protein"/>
    <property type="match status" value="1"/>
</dbReference>
<dbReference type="InterPro" id="IPR035513">
    <property type="entry name" value="Invertase/methylesterase_inhib"/>
</dbReference>
<evidence type="ECO:0000313" key="2">
    <source>
        <dbReference type="RefSeq" id="XP_004514166.2"/>
    </source>
</evidence>
<dbReference type="SUPFAM" id="SSF101148">
    <property type="entry name" value="Plant invertase/pectin methylesterase inhibitor"/>
    <property type="match status" value="1"/>
</dbReference>
<dbReference type="PANTHER" id="PTHR31890:SF9">
    <property type="entry name" value="PLANT INVERTASE_PECTIN METHYLESTERASE INHIBITOR SUPERFAMILY PROTEIN"/>
    <property type="match status" value="1"/>
</dbReference>
<dbReference type="eggNOG" id="ENOG502S7NT">
    <property type="taxonomic scope" value="Eukaryota"/>
</dbReference>
<organism evidence="1 2">
    <name type="scientific">Cicer arietinum</name>
    <name type="common">Chickpea</name>
    <name type="synonym">Garbanzo</name>
    <dbReference type="NCBI Taxonomy" id="3827"/>
    <lineage>
        <taxon>Eukaryota</taxon>
        <taxon>Viridiplantae</taxon>
        <taxon>Streptophyta</taxon>
        <taxon>Embryophyta</taxon>
        <taxon>Tracheophyta</taxon>
        <taxon>Spermatophyta</taxon>
        <taxon>Magnoliopsida</taxon>
        <taxon>eudicotyledons</taxon>
        <taxon>Gunneridae</taxon>
        <taxon>Pentapetalae</taxon>
        <taxon>rosids</taxon>
        <taxon>fabids</taxon>
        <taxon>Fabales</taxon>
        <taxon>Fabaceae</taxon>
        <taxon>Papilionoideae</taxon>
        <taxon>50 kb inversion clade</taxon>
        <taxon>NPAAA clade</taxon>
        <taxon>Hologalegina</taxon>
        <taxon>IRL clade</taxon>
        <taxon>Cicereae</taxon>
        <taxon>Cicer</taxon>
    </lineage>
</organism>
<name>A0A1S2Z330_CICAR</name>
<dbReference type="Proteomes" id="UP000087171">
    <property type="component" value="Unplaced"/>
</dbReference>
<dbReference type="OrthoDB" id="1094634at2759"/>
<gene>
    <name evidence="2" type="primary">LOC101514437</name>
</gene>
<dbReference type="RefSeq" id="XP_004514166.2">
    <property type="nucleotide sequence ID" value="XM_004514109.2"/>
</dbReference>
<proteinExistence type="predicted"/>
<reference evidence="2" key="1">
    <citation type="submission" date="2025-08" db="UniProtKB">
        <authorList>
            <consortium name="RefSeq"/>
        </authorList>
    </citation>
    <scope>IDENTIFICATION</scope>
    <source>
        <tissue evidence="2">Etiolated seedlings</tissue>
    </source>
</reference>
<dbReference type="GeneID" id="101514437"/>
<dbReference type="PaxDb" id="3827-XP_004514166.1"/>
<dbReference type="KEGG" id="cam:101514437"/>
<sequence length="107" mass="11977">MAIDKSIKAQNYFKSLVNKYPSSQAIKACATYYNTSIRSFQNALAELPDDRETASYDARVAGDGPDHCQSYLVVEKKVNISLITTLNNDMQFLSFVAFLSVERLPSK</sequence>
<evidence type="ECO:0000313" key="1">
    <source>
        <dbReference type="Proteomes" id="UP000087171"/>
    </source>
</evidence>
<dbReference type="AlphaFoldDB" id="A0A1S2Z330"/>
<accession>A0A1S2Z330</accession>
<keyword evidence="1" id="KW-1185">Reference proteome</keyword>
<dbReference type="PANTHER" id="PTHR31890">
    <property type="entry name" value="PLANT INVERTASE/PECTIN METHYLESTERASE INHIBITOR SUPERFAMILY PROTEIN"/>
    <property type="match status" value="1"/>
</dbReference>